<dbReference type="EMBL" id="JANCPR020000047">
    <property type="protein sequence ID" value="MDJ1136887.1"/>
    <property type="molecule type" value="Genomic_DNA"/>
</dbReference>
<dbReference type="PANTHER" id="PTHR48050">
    <property type="entry name" value="STEROL 3-BETA-GLUCOSYLTRANSFERASE"/>
    <property type="match status" value="1"/>
</dbReference>
<dbReference type="RefSeq" id="WP_274047070.1">
    <property type="nucleotide sequence ID" value="NZ_JANCPR020000047.1"/>
</dbReference>
<keyword evidence="2" id="KW-0328">Glycosyltransferase</keyword>
<dbReference type="Pfam" id="PF21036">
    <property type="entry name" value="EryCIII-like_N"/>
    <property type="match status" value="1"/>
</dbReference>
<protein>
    <submittedName>
        <fullName evidence="6">DUF1205 domain-containing protein</fullName>
    </submittedName>
</protein>
<evidence type="ECO:0000313" key="6">
    <source>
        <dbReference type="EMBL" id="MDJ1136887.1"/>
    </source>
</evidence>
<organism evidence="6 7">
    <name type="scientific">Streptomyces iconiensis</name>
    <dbReference type="NCBI Taxonomy" id="1384038"/>
    <lineage>
        <taxon>Bacteria</taxon>
        <taxon>Bacillati</taxon>
        <taxon>Actinomycetota</taxon>
        <taxon>Actinomycetes</taxon>
        <taxon>Kitasatosporales</taxon>
        <taxon>Streptomycetaceae</taxon>
        <taxon>Streptomyces</taxon>
    </lineage>
</organism>
<reference evidence="6 7" key="1">
    <citation type="submission" date="2023-05" db="EMBL/GenBank/DDBJ databases">
        <title>Streptantibioticus silvisoli sp. nov., acidotolerant actinomycetes 1 from pine litter.</title>
        <authorList>
            <person name="Swiecimska M."/>
            <person name="Golinska P."/>
            <person name="Sangal V."/>
            <person name="Wachnowicz B."/>
            <person name="Goodfellow M."/>
        </authorList>
    </citation>
    <scope>NUCLEOTIDE SEQUENCE [LARGE SCALE GENOMIC DNA]</scope>
    <source>
        <strain evidence="6 7">DSM 42109</strain>
    </source>
</reference>
<name>A0ABT7A732_9ACTN</name>
<dbReference type="Gene3D" id="3.40.50.2000">
    <property type="entry name" value="Glycogen Phosphorylase B"/>
    <property type="match status" value="2"/>
</dbReference>
<feature type="domain" description="Erythromycin biosynthesis protein CIII-like C-terminal" evidence="4">
    <location>
        <begin position="246"/>
        <end position="386"/>
    </location>
</feature>
<evidence type="ECO:0000259" key="5">
    <source>
        <dbReference type="Pfam" id="PF21036"/>
    </source>
</evidence>
<comment type="similarity">
    <text evidence="1">Belongs to the glycosyltransferase 28 family.</text>
</comment>
<dbReference type="SUPFAM" id="SSF53756">
    <property type="entry name" value="UDP-Glycosyltransferase/glycogen phosphorylase"/>
    <property type="match status" value="1"/>
</dbReference>
<evidence type="ECO:0000259" key="4">
    <source>
        <dbReference type="Pfam" id="PF06722"/>
    </source>
</evidence>
<gene>
    <name evidence="6" type="ORF">NMN56_034095</name>
</gene>
<sequence>MRVLFITSGWPTHFYMMAPLAWAFRAAGHELLVGCTPSGVPAVCGAGLPAVALGPDIDYMEIRRRIQPHEDAGHAAPESAEQAAELMARQGAEDMIAAWQEVAFAGTEDIVGFARSWRPELIVTDPVPAGGLVAAHVLGVPAVRQLLSTDVLGSTESEVMLGALPGFAEHFARFGARFEGDPAHRTVDPMPPSMQLPPGPDRLQMRFVPYNGPGAAPGWLLDPPERPRVCVTWGSAGKDEFLAPQVADALKDLDVEVVAAVAPGQREAMRGVGPHVKVVESLPLDLLLPTCDLIVHQGGSSTILTAAWHGIPQMSVPTMAAEVDDARAHEATGAGRCIPQDEAAADAVRDGCAALLAQPRYREAAERLLREIQEQPTPAQVVRSLTGLAA</sequence>
<dbReference type="PANTHER" id="PTHR48050:SF13">
    <property type="entry name" value="STEROL 3-BETA-GLUCOSYLTRANSFERASE UGT80A2"/>
    <property type="match status" value="1"/>
</dbReference>
<accession>A0ABT7A732</accession>
<keyword evidence="7" id="KW-1185">Reference proteome</keyword>
<dbReference type="CDD" id="cd03784">
    <property type="entry name" value="GT1_Gtf-like"/>
    <property type="match status" value="1"/>
</dbReference>
<evidence type="ECO:0000256" key="1">
    <source>
        <dbReference type="ARBA" id="ARBA00006962"/>
    </source>
</evidence>
<keyword evidence="3" id="KW-0808">Transferase</keyword>
<dbReference type="Pfam" id="PF06722">
    <property type="entry name" value="EryCIII-like_C"/>
    <property type="match status" value="1"/>
</dbReference>
<dbReference type="InterPro" id="IPR010610">
    <property type="entry name" value="EryCIII-like_C"/>
</dbReference>
<evidence type="ECO:0000256" key="2">
    <source>
        <dbReference type="ARBA" id="ARBA00022676"/>
    </source>
</evidence>
<feature type="domain" description="Erythromycin biosynthesis protein CIII-like N-terminal" evidence="5">
    <location>
        <begin position="22"/>
        <end position="234"/>
    </location>
</feature>
<dbReference type="Proteomes" id="UP001214441">
    <property type="component" value="Unassembled WGS sequence"/>
</dbReference>
<dbReference type="InterPro" id="IPR050426">
    <property type="entry name" value="Glycosyltransferase_28"/>
</dbReference>
<evidence type="ECO:0000313" key="7">
    <source>
        <dbReference type="Proteomes" id="UP001214441"/>
    </source>
</evidence>
<dbReference type="InterPro" id="IPR048284">
    <property type="entry name" value="EryCIII-like_N"/>
</dbReference>
<evidence type="ECO:0000256" key="3">
    <source>
        <dbReference type="ARBA" id="ARBA00022679"/>
    </source>
</evidence>
<dbReference type="InterPro" id="IPR002213">
    <property type="entry name" value="UDP_glucos_trans"/>
</dbReference>
<comment type="caution">
    <text evidence="6">The sequence shown here is derived from an EMBL/GenBank/DDBJ whole genome shotgun (WGS) entry which is preliminary data.</text>
</comment>
<proteinExistence type="inferred from homology"/>